<dbReference type="PROSITE" id="PS50283">
    <property type="entry name" value="NA_SOLUT_SYMP_3"/>
    <property type="match status" value="1"/>
</dbReference>
<reference evidence="16" key="1">
    <citation type="journal article" date="2019" name="Int. J. Syst. Evol. Microbiol.">
        <title>The Global Catalogue of Microorganisms (GCM) 10K type strain sequencing project: providing services to taxonomists for standard genome sequencing and annotation.</title>
        <authorList>
            <consortium name="The Broad Institute Genomics Platform"/>
            <consortium name="The Broad Institute Genome Sequencing Center for Infectious Disease"/>
            <person name="Wu L."/>
            <person name="Ma J."/>
        </authorList>
    </citation>
    <scope>NUCLEOTIDE SEQUENCE [LARGE SCALE GENOMIC DNA]</scope>
    <source>
        <strain evidence="16">CGMCC 1.16275</strain>
    </source>
</reference>
<evidence type="ECO:0000256" key="11">
    <source>
        <dbReference type="ARBA" id="ARBA00023136"/>
    </source>
</evidence>
<feature type="transmembrane region" description="Helical" evidence="13">
    <location>
        <begin position="189"/>
        <end position="216"/>
    </location>
</feature>
<feature type="transmembrane region" description="Helical" evidence="13">
    <location>
        <begin position="114"/>
        <end position="132"/>
    </location>
</feature>
<dbReference type="Proteomes" id="UP001596456">
    <property type="component" value="Unassembled WGS sequence"/>
</dbReference>
<evidence type="ECO:0000256" key="1">
    <source>
        <dbReference type="ARBA" id="ARBA00000085"/>
    </source>
</evidence>
<evidence type="ECO:0000256" key="9">
    <source>
        <dbReference type="ARBA" id="ARBA00022989"/>
    </source>
</evidence>
<dbReference type="InterPro" id="IPR004358">
    <property type="entry name" value="Sig_transdc_His_kin-like_C"/>
</dbReference>
<keyword evidence="6" id="KW-0808">Transferase</keyword>
<dbReference type="InterPro" id="IPR003661">
    <property type="entry name" value="HisK_dim/P_dom"/>
</dbReference>
<feature type="transmembrane region" description="Helical" evidence="13">
    <location>
        <begin position="67"/>
        <end position="93"/>
    </location>
</feature>
<dbReference type="InterPro" id="IPR005467">
    <property type="entry name" value="His_kinase_dom"/>
</dbReference>
<feature type="transmembrane region" description="Helical" evidence="13">
    <location>
        <begin position="236"/>
        <end position="261"/>
    </location>
</feature>
<dbReference type="Pfam" id="PF02518">
    <property type="entry name" value="HATPase_c"/>
    <property type="match status" value="1"/>
</dbReference>
<dbReference type="RefSeq" id="WP_377355985.1">
    <property type="nucleotide sequence ID" value="NZ_JBHTCM010000004.1"/>
</dbReference>
<evidence type="ECO:0000313" key="16">
    <source>
        <dbReference type="Proteomes" id="UP001596456"/>
    </source>
</evidence>
<feature type="coiled-coil region" evidence="12">
    <location>
        <begin position="638"/>
        <end position="672"/>
    </location>
</feature>
<accession>A0ABW2KPI3</accession>
<feature type="transmembrane region" description="Helical" evidence="13">
    <location>
        <begin position="6"/>
        <end position="25"/>
    </location>
</feature>
<proteinExistence type="inferred from homology"/>
<feature type="transmembrane region" description="Helical" evidence="13">
    <location>
        <begin position="37"/>
        <end position="55"/>
    </location>
</feature>
<feature type="transmembrane region" description="Helical" evidence="13">
    <location>
        <begin position="444"/>
        <end position="465"/>
    </location>
</feature>
<comment type="similarity">
    <text evidence="3">Belongs to the sodium:solute symporter (SSF) (TC 2.A.21) family.</text>
</comment>
<dbReference type="PROSITE" id="PS50109">
    <property type="entry name" value="HIS_KIN"/>
    <property type="match status" value="1"/>
</dbReference>
<dbReference type="CDD" id="cd00082">
    <property type="entry name" value="HisKA"/>
    <property type="match status" value="1"/>
</dbReference>
<evidence type="ECO:0000256" key="8">
    <source>
        <dbReference type="ARBA" id="ARBA00022777"/>
    </source>
</evidence>
<dbReference type="GO" id="GO:0005524">
    <property type="term" value="F:ATP binding"/>
    <property type="evidence" value="ECO:0007669"/>
    <property type="project" value="UniProtKB-KW"/>
</dbReference>
<dbReference type="Gene3D" id="1.20.1730.10">
    <property type="entry name" value="Sodium/glucose cotransporter"/>
    <property type="match status" value="1"/>
</dbReference>
<evidence type="ECO:0000313" key="15">
    <source>
        <dbReference type="EMBL" id="MFC7331912.1"/>
    </source>
</evidence>
<feature type="transmembrane region" description="Helical" evidence="13">
    <location>
        <begin position="152"/>
        <end position="177"/>
    </location>
</feature>
<evidence type="ECO:0000256" key="12">
    <source>
        <dbReference type="SAM" id="Coils"/>
    </source>
</evidence>
<evidence type="ECO:0000256" key="7">
    <source>
        <dbReference type="ARBA" id="ARBA00022692"/>
    </source>
</evidence>
<evidence type="ECO:0000256" key="2">
    <source>
        <dbReference type="ARBA" id="ARBA00004141"/>
    </source>
</evidence>
<evidence type="ECO:0000256" key="13">
    <source>
        <dbReference type="SAM" id="Phobius"/>
    </source>
</evidence>
<keyword evidence="9 13" id="KW-1133">Transmembrane helix</keyword>
<feature type="transmembrane region" description="Helical" evidence="13">
    <location>
        <begin position="383"/>
        <end position="403"/>
    </location>
</feature>
<keyword evidence="7 13" id="KW-0812">Transmembrane</keyword>
<feature type="domain" description="Histidine kinase" evidence="14">
    <location>
        <begin position="679"/>
        <end position="899"/>
    </location>
</feature>
<name>A0ABW2KPI3_9PROT</name>
<sequence length="911" mass="97634">MIPAPIVIAVGLVYILLLFAIAYGADRRAAAGGPISGPYVYALSLAVFCTSWTFYGSVGRTATDGVGFLPIYLGPTLVMTLGLVLLTKILRIAHRQRSTSIADFIAARYGRSQLLGGLVALVAVVGITPYIALQLKAISVSFQVLTGGPPQAAPSVLADTGLWVALIMAAFAIMFGTRSIDASEHHPGLVTAVAFESLVKLLAFVAVGVAVVWGVFEGPADMVERALSDPETARLFTIEPAFGGGNWIAAMLLSMAAAICLPRQFQVMVVENTDERHLNRALWVFPLYLLLINLFVVPIALAGLLTLPRIGMDPDMMVLSLPLAAGWEVLAMAAFIGGLSAATGMIIVETVALATMVSNDLVLPLLLRWRQQSLSRVQDLGRLMLVVRRVAIVVLLLLGYLYFRAAGSAYALVSIGLISFAAVAQFAPALIGGLFWAGGTRRGALAGLGGGTLVWLYTLLLPSFARSGWLPVEFLEAPFGLDWLNPHELFGLQGMVPLAHSLFWSMVANIGFYVGVSVLDRPDRGERAQATAFVEVFQQEEPAGIWRGQATVGELQTLLARFLGPERSEQAFQEMAVGRQQPLSAGALADADLIRRAERLLAGAIGAASARVALASAVGRAEVGQPELLRMLDETSHVIEYSRRLEQKSAELERATEALSAANVRLMELDRMKDDFLSTVTHELRTPLTSVRALSEILYDTPELPEEQRQQFLATIIKESERLTRLINQVLDMAKIEAGEIDWHITTLDIAALAREAADSTRQLFRDKGVALELELPADGLPPALGDGDRVIQVMVNLLSNAVKFAPAEGGRVRLSVRPAPHTLEVAVGDNGPGIAPEYHEAVFEKFRQVGSAKTGKPQGTGLGLSICRRLVDGMGGRIWVESAPGAGATFRFRIPAAVRQAAAPALADGT</sequence>
<dbReference type="InterPro" id="IPR001734">
    <property type="entry name" value="Na/solute_symporter"/>
</dbReference>
<dbReference type="PRINTS" id="PR00344">
    <property type="entry name" value="BCTRLSENSOR"/>
</dbReference>
<dbReference type="Pfam" id="PF00512">
    <property type="entry name" value="HisKA"/>
    <property type="match status" value="1"/>
</dbReference>
<keyword evidence="10" id="KW-0902">Two-component regulatory system</keyword>
<dbReference type="EC" id="2.7.13.3" evidence="4"/>
<feature type="transmembrane region" description="Helical" evidence="13">
    <location>
        <begin position="282"/>
        <end position="310"/>
    </location>
</feature>
<dbReference type="InterPro" id="IPR038377">
    <property type="entry name" value="Na/Glc_symporter_sf"/>
</dbReference>
<keyword evidence="5" id="KW-0597">Phosphoprotein</keyword>
<evidence type="ECO:0000256" key="4">
    <source>
        <dbReference type="ARBA" id="ARBA00012438"/>
    </source>
</evidence>
<keyword evidence="15" id="KW-0067">ATP-binding</keyword>
<evidence type="ECO:0000256" key="6">
    <source>
        <dbReference type="ARBA" id="ARBA00022679"/>
    </source>
</evidence>
<dbReference type="SUPFAM" id="SSF55874">
    <property type="entry name" value="ATPase domain of HSP90 chaperone/DNA topoisomerase II/histidine kinase"/>
    <property type="match status" value="1"/>
</dbReference>
<dbReference type="Gene3D" id="3.30.565.10">
    <property type="entry name" value="Histidine kinase-like ATPase, C-terminal domain"/>
    <property type="match status" value="1"/>
</dbReference>
<dbReference type="InterPro" id="IPR036890">
    <property type="entry name" value="HATPase_C_sf"/>
</dbReference>
<dbReference type="SMART" id="SM00388">
    <property type="entry name" value="HisKA"/>
    <property type="match status" value="1"/>
</dbReference>
<dbReference type="InterPro" id="IPR036097">
    <property type="entry name" value="HisK_dim/P_sf"/>
</dbReference>
<evidence type="ECO:0000256" key="3">
    <source>
        <dbReference type="ARBA" id="ARBA00006434"/>
    </source>
</evidence>
<feature type="transmembrane region" description="Helical" evidence="13">
    <location>
        <begin position="409"/>
        <end position="437"/>
    </location>
</feature>
<comment type="catalytic activity">
    <reaction evidence="1">
        <text>ATP + protein L-histidine = ADP + protein N-phospho-L-histidine.</text>
        <dbReference type="EC" id="2.7.13.3"/>
    </reaction>
</comment>
<dbReference type="InterPro" id="IPR003594">
    <property type="entry name" value="HATPase_dom"/>
</dbReference>
<keyword evidence="16" id="KW-1185">Reference proteome</keyword>
<comment type="caution">
    <text evidence="15">The sequence shown here is derived from an EMBL/GenBank/DDBJ whole genome shotgun (WGS) entry which is preliminary data.</text>
</comment>
<gene>
    <name evidence="15" type="ORF">ACFQPS_01930</name>
</gene>
<keyword evidence="12" id="KW-0175">Coiled coil</keyword>
<evidence type="ECO:0000259" key="14">
    <source>
        <dbReference type="PROSITE" id="PS50109"/>
    </source>
</evidence>
<evidence type="ECO:0000256" key="5">
    <source>
        <dbReference type="ARBA" id="ARBA00022553"/>
    </source>
</evidence>
<keyword evidence="15" id="KW-0547">Nucleotide-binding</keyword>
<dbReference type="CDD" id="cd16922">
    <property type="entry name" value="HATPase_EvgS-ArcB-TorS-like"/>
    <property type="match status" value="1"/>
</dbReference>
<dbReference type="InterPro" id="IPR050736">
    <property type="entry name" value="Sensor_HK_Regulatory"/>
</dbReference>
<comment type="subcellular location">
    <subcellularLocation>
        <location evidence="2">Membrane</location>
        <topology evidence="2">Multi-pass membrane protein</topology>
    </subcellularLocation>
</comment>
<keyword evidence="11 13" id="KW-0472">Membrane</keyword>
<dbReference type="Gene3D" id="1.10.287.130">
    <property type="match status" value="1"/>
</dbReference>
<keyword evidence="8" id="KW-0418">Kinase</keyword>
<dbReference type="SUPFAM" id="SSF47384">
    <property type="entry name" value="Homodimeric domain of signal transducing histidine kinase"/>
    <property type="match status" value="1"/>
</dbReference>
<dbReference type="CDD" id="cd10322">
    <property type="entry name" value="SLC5sbd"/>
    <property type="match status" value="1"/>
</dbReference>
<organism evidence="15 16">
    <name type="scientific">Rhodocista pekingensis</name>
    <dbReference type="NCBI Taxonomy" id="201185"/>
    <lineage>
        <taxon>Bacteria</taxon>
        <taxon>Pseudomonadati</taxon>
        <taxon>Pseudomonadota</taxon>
        <taxon>Alphaproteobacteria</taxon>
        <taxon>Rhodospirillales</taxon>
        <taxon>Azospirillaceae</taxon>
        <taxon>Rhodocista</taxon>
    </lineage>
</organism>
<dbReference type="PANTHER" id="PTHR43711">
    <property type="entry name" value="TWO-COMPONENT HISTIDINE KINASE"/>
    <property type="match status" value="1"/>
</dbReference>
<evidence type="ECO:0000256" key="10">
    <source>
        <dbReference type="ARBA" id="ARBA00023012"/>
    </source>
</evidence>
<protein>
    <recommendedName>
        <fullName evidence="4">histidine kinase</fullName>
        <ecNumber evidence="4">2.7.13.3</ecNumber>
    </recommendedName>
</protein>
<dbReference type="SMART" id="SM00387">
    <property type="entry name" value="HATPase_c"/>
    <property type="match status" value="1"/>
</dbReference>
<dbReference type="PANTHER" id="PTHR43711:SF30">
    <property type="entry name" value="HISTIDINE KINASE"/>
    <property type="match status" value="1"/>
</dbReference>
<feature type="transmembrane region" description="Helical" evidence="13">
    <location>
        <begin position="330"/>
        <end position="363"/>
    </location>
</feature>
<dbReference type="EMBL" id="JBHTCM010000004">
    <property type="protein sequence ID" value="MFC7331912.1"/>
    <property type="molecule type" value="Genomic_DNA"/>
</dbReference>